<feature type="compositionally biased region" description="Polar residues" evidence="6">
    <location>
        <begin position="201"/>
        <end position="214"/>
    </location>
</feature>
<feature type="compositionally biased region" description="Acidic residues" evidence="6">
    <location>
        <begin position="1002"/>
        <end position="1017"/>
    </location>
</feature>
<feature type="compositionally biased region" description="Basic and acidic residues" evidence="6">
    <location>
        <begin position="1356"/>
        <end position="1365"/>
    </location>
</feature>
<dbReference type="InterPro" id="IPR027417">
    <property type="entry name" value="P-loop_NTPase"/>
</dbReference>
<feature type="compositionally biased region" description="Acidic residues" evidence="6">
    <location>
        <begin position="19"/>
        <end position="36"/>
    </location>
</feature>
<evidence type="ECO:0000259" key="8">
    <source>
        <dbReference type="PROSITE" id="PS51194"/>
    </source>
</evidence>
<keyword evidence="10" id="KW-1185">Reference proteome</keyword>
<feature type="region of interest" description="Disordered" evidence="6">
    <location>
        <begin position="1130"/>
        <end position="1153"/>
    </location>
</feature>
<dbReference type="Gene3D" id="3.40.50.300">
    <property type="entry name" value="P-loop containing nucleotide triphosphate hydrolases"/>
    <property type="match status" value="1"/>
</dbReference>
<proteinExistence type="inferred from homology"/>
<dbReference type="InterPro" id="IPR013083">
    <property type="entry name" value="Znf_RING/FYVE/PHD"/>
</dbReference>
<dbReference type="Pfam" id="PF00176">
    <property type="entry name" value="SNF2-rel_dom"/>
    <property type="match status" value="1"/>
</dbReference>
<dbReference type="EMBL" id="CP069029">
    <property type="protein sequence ID" value="QRC97497.1"/>
    <property type="molecule type" value="Genomic_DNA"/>
</dbReference>
<feature type="domain" description="Helicase C-terminal" evidence="8">
    <location>
        <begin position="1174"/>
        <end position="1335"/>
    </location>
</feature>
<feature type="region of interest" description="Disordered" evidence="6">
    <location>
        <begin position="278"/>
        <end position="326"/>
    </location>
</feature>
<dbReference type="InterPro" id="IPR000330">
    <property type="entry name" value="SNF2_N"/>
</dbReference>
<dbReference type="Proteomes" id="UP000663193">
    <property type="component" value="Chromosome 7"/>
</dbReference>
<keyword evidence="2" id="KW-0547">Nucleotide-binding</keyword>
<feature type="compositionally biased region" description="Low complexity" evidence="6">
    <location>
        <begin position="278"/>
        <end position="288"/>
    </location>
</feature>
<dbReference type="InterPro" id="IPR001650">
    <property type="entry name" value="Helicase_C-like"/>
</dbReference>
<accession>A0A7U2I2Z0</accession>
<dbReference type="InterPro" id="IPR050628">
    <property type="entry name" value="SNF2_RAD54_helicase_TF"/>
</dbReference>
<dbReference type="SMART" id="SM00487">
    <property type="entry name" value="DEXDc"/>
    <property type="match status" value="1"/>
</dbReference>
<dbReference type="PROSITE" id="PS51192">
    <property type="entry name" value="HELICASE_ATP_BIND_1"/>
    <property type="match status" value="1"/>
</dbReference>
<feature type="region of interest" description="Disordered" evidence="6">
    <location>
        <begin position="365"/>
        <end position="515"/>
    </location>
</feature>
<feature type="region of interest" description="Disordered" evidence="6">
    <location>
        <begin position="997"/>
        <end position="1036"/>
    </location>
</feature>
<evidence type="ECO:0000256" key="3">
    <source>
        <dbReference type="ARBA" id="ARBA00022801"/>
    </source>
</evidence>
<dbReference type="OrthoDB" id="448448at2759"/>
<name>A0A7U2I2Z0_PHANO</name>
<dbReference type="GO" id="GO:0016787">
    <property type="term" value="F:hydrolase activity"/>
    <property type="evidence" value="ECO:0007669"/>
    <property type="project" value="UniProtKB-KW"/>
</dbReference>
<dbReference type="SUPFAM" id="SSF52540">
    <property type="entry name" value="P-loop containing nucleoside triphosphate hydrolases"/>
    <property type="match status" value="2"/>
</dbReference>
<feature type="compositionally biased region" description="Basic residues" evidence="6">
    <location>
        <begin position="481"/>
        <end position="491"/>
    </location>
</feature>
<dbReference type="FunFam" id="3.40.50.300:FF:003823">
    <property type="entry name" value="SNF2 family helicase, putative"/>
    <property type="match status" value="1"/>
</dbReference>
<dbReference type="FunFam" id="3.40.50.10810:FF:000116">
    <property type="entry name" value="SNF2 family helicase, putative"/>
    <property type="match status" value="1"/>
</dbReference>
<feature type="compositionally biased region" description="Polar residues" evidence="6">
    <location>
        <begin position="125"/>
        <end position="134"/>
    </location>
</feature>
<evidence type="ECO:0000256" key="1">
    <source>
        <dbReference type="ARBA" id="ARBA00007025"/>
    </source>
</evidence>
<dbReference type="GO" id="GO:0005524">
    <property type="term" value="F:ATP binding"/>
    <property type="evidence" value="ECO:0007669"/>
    <property type="project" value="UniProtKB-KW"/>
</dbReference>
<dbReference type="Gene3D" id="3.40.50.10810">
    <property type="entry name" value="Tandem AAA-ATPase domain"/>
    <property type="match status" value="1"/>
</dbReference>
<dbReference type="CDD" id="cd18793">
    <property type="entry name" value="SF2_C_SNF"/>
    <property type="match status" value="1"/>
</dbReference>
<organism evidence="9 10">
    <name type="scientific">Phaeosphaeria nodorum (strain SN15 / ATCC MYA-4574 / FGSC 10173)</name>
    <name type="common">Glume blotch fungus</name>
    <name type="synonym">Parastagonospora nodorum</name>
    <dbReference type="NCBI Taxonomy" id="321614"/>
    <lineage>
        <taxon>Eukaryota</taxon>
        <taxon>Fungi</taxon>
        <taxon>Dikarya</taxon>
        <taxon>Ascomycota</taxon>
        <taxon>Pezizomycotina</taxon>
        <taxon>Dothideomycetes</taxon>
        <taxon>Pleosporomycetidae</taxon>
        <taxon>Pleosporales</taxon>
        <taxon>Pleosporineae</taxon>
        <taxon>Phaeosphaeriaceae</taxon>
        <taxon>Parastagonospora</taxon>
    </lineage>
</organism>
<evidence type="ECO:0000256" key="6">
    <source>
        <dbReference type="SAM" id="MobiDB-lite"/>
    </source>
</evidence>
<evidence type="ECO:0000313" key="9">
    <source>
        <dbReference type="EMBL" id="QRC97497.1"/>
    </source>
</evidence>
<comment type="similarity">
    <text evidence="1">Belongs to the SNF2/RAD54 helicase family.</text>
</comment>
<dbReference type="Pfam" id="PF00271">
    <property type="entry name" value="Helicase_C"/>
    <property type="match status" value="1"/>
</dbReference>
<gene>
    <name evidence="9" type="ORF">JI435_087240</name>
</gene>
<evidence type="ECO:0000313" key="10">
    <source>
        <dbReference type="Proteomes" id="UP000663193"/>
    </source>
</evidence>
<feature type="region of interest" description="Disordered" evidence="6">
    <location>
        <begin position="1"/>
        <end position="261"/>
    </location>
</feature>
<dbReference type="Gene3D" id="3.30.40.10">
    <property type="entry name" value="Zinc/RING finger domain, C3HC4 (zinc finger)"/>
    <property type="match status" value="1"/>
</dbReference>
<dbReference type="InterPro" id="IPR038718">
    <property type="entry name" value="SNF2-like_sf"/>
</dbReference>
<evidence type="ECO:0000256" key="5">
    <source>
        <dbReference type="ARBA" id="ARBA00022840"/>
    </source>
</evidence>
<protein>
    <submittedName>
        <fullName evidence="9">Uncharacterized protein</fullName>
    </submittedName>
</protein>
<dbReference type="InterPro" id="IPR014001">
    <property type="entry name" value="Helicase_ATP-bd"/>
</dbReference>
<dbReference type="GO" id="GO:0004386">
    <property type="term" value="F:helicase activity"/>
    <property type="evidence" value="ECO:0007669"/>
    <property type="project" value="UniProtKB-KW"/>
</dbReference>
<feature type="domain" description="Helicase ATP-binding" evidence="7">
    <location>
        <begin position="618"/>
        <end position="810"/>
    </location>
</feature>
<feature type="region of interest" description="Disordered" evidence="6">
    <location>
        <begin position="1347"/>
        <end position="1375"/>
    </location>
</feature>
<evidence type="ECO:0000259" key="7">
    <source>
        <dbReference type="PROSITE" id="PS51192"/>
    </source>
</evidence>
<keyword evidence="4" id="KW-0347">Helicase</keyword>
<dbReference type="VEuPathDB" id="FungiDB:JI435_087240"/>
<dbReference type="CDD" id="cd18008">
    <property type="entry name" value="DEXDc_SHPRH-like"/>
    <property type="match status" value="1"/>
</dbReference>
<keyword evidence="5" id="KW-0067">ATP-binding</keyword>
<dbReference type="SMART" id="SM00490">
    <property type="entry name" value="HELICc"/>
    <property type="match status" value="1"/>
</dbReference>
<evidence type="ECO:0000256" key="4">
    <source>
        <dbReference type="ARBA" id="ARBA00022806"/>
    </source>
</evidence>
<sequence>MSDQDIMSDSVEVQQPADQDMEFQDSDSLFGDDDPDTTMPEQPNNEETEVSQDSKSTQVPAPENAEDDAADSTVHELDGDEEPETQHTESSQGNEEPETQHTESSQGTAAREEHMGNPDDYTNPKPVQQEVSQTFEEELGLEPGSFDPPQADSNMGDPGQESQESNDIPMEDANAGHPSVDSSSVTHGHGHDEVLQDEQSDAQQQKNSNFQQAHVQDEPLENDSNSLFVPERSSPAPIAPGSRDHPMNMPPPSHPSVHPSKPVMSVFDKIVRMQKANLAKKNAAQKQAATRHLPTDVTPEGYLEGIMSSITPPASTPRPVVDEAEMEDRQALAEYQRQMRHYNELKRKNGVLSFRQDVELLKIRSAETARKRKRARDIEKSNEDAEEEPALFPEAFPTPNVDDGDKDDASEDEFDLETTATRKRPRQQMPHKAPKEQTMQEAELQSMKVALDAHEDLPKKKRKIQPTDDNSQDSRASTKGKGSKAKAKPKATKAAPKSAARGPRKTAKSKKEADHAIKQASSLFHANVFVQQAGADEPDQPGFNSRRKGDALKELIASVPLADKKQARSEMALLLQATKDFDGHGSVKAAGGNWLVKGMSTSLKGYQLMGGAFMRRRENAVDEPRGGLLADQMGLGKTLMMLANIVNGQPRKGHHPRTTLLVASPSLLAQWGREITQHTACGLKVMRYGSGNRLDSTNASDILRSHDIVLTTYSEVMKSYPKNEPPIECQTAEQKIAWWKDVYEKERGMLHKTQFLRIVLDEAQAIKNHQGRTSIACRALIARHKWALSGTPILNSLTELYPYFKFLGVPHTGSFKIFKNNYCNSKNAENTERLLVRLSQFMLRRTHADRMFNAPILKLPMAGQGTYYCEFNPIERCIYDIVQQRFAKRINMWQAKDQLNKSYSNVLVMLLRLRQLTAHVLMLQFVMRDLLEIEDIQAIKNVVAEQSVDGTTPRGRTIIAVRKQLEKHAIDVKKKAAADAKKKATAAAARTAAEAAGKVYEVEEDETEEEELSEPEEASGQPTAQEGAGLGGSGRDFGKSYNFKPYLSSLKVGESWDTAKKRAKCSWCDKTPKDPWITDCGHLICLKCNDLSNLAAAEQGNEHAPCKTCGSTPKTCQPCDMDDMNPVEAVAEGTRSKKSKAKKREQPQDREDISEDWLSMAGAEVLPSAKTLAIKAQILNWMKEDPKVKIIIYTQFLAMVKILGKICSHEGWEAEQYVGTMSFGARDKAINTFASNDKCNILLASLRCGGLGLNLTMASRVIMVDPWWNEASEQQAFCRVFRIGQKEETFMSRLCVKNTVDSKLIEMQERKTKEIGEIMEDNGDRMKKMGTRDLMRLFGNTNEDAEGKPFILVDDPDPRGGFRADQDDEGYADEF</sequence>
<dbReference type="InterPro" id="IPR049730">
    <property type="entry name" value="SNF2/RAD54-like_C"/>
</dbReference>
<feature type="compositionally biased region" description="Polar residues" evidence="6">
    <location>
        <begin position="1"/>
        <end position="17"/>
    </location>
</feature>
<dbReference type="PANTHER" id="PTHR45626:SF17">
    <property type="entry name" value="HELICASE-LIKE TRANSCRIPTION FACTOR"/>
    <property type="match status" value="1"/>
</dbReference>
<dbReference type="PROSITE" id="PS51194">
    <property type="entry name" value="HELICASE_CTER"/>
    <property type="match status" value="1"/>
</dbReference>
<reference evidence="10" key="1">
    <citation type="journal article" date="2021" name="BMC Genomics">
        <title>Chromosome-level genome assembly and manually-curated proteome of model necrotroph Parastagonospora nodorum Sn15 reveals a genome-wide trove of candidate effector homologs, and redundancy of virulence-related functions within an accessory chromosome.</title>
        <authorList>
            <person name="Bertazzoni S."/>
            <person name="Jones D.A.B."/>
            <person name="Phan H.T."/>
            <person name="Tan K.-C."/>
            <person name="Hane J.K."/>
        </authorList>
    </citation>
    <scope>NUCLEOTIDE SEQUENCE [LARGE SCALE GENOMIC DNA]</scope>
    <source>
        <strain evidence="10">SN15 / ATCC MYA-4574 / FGSC 10173)</strain>
    </source>
</reference>
<keyword evidence="3" id="KW-0378">Hydrolase</keyword>
<feature type="compositionally biased region" description="Acidic residues" evidence="6">
    <location>
        <begin position="1366"/>
        <end position="1375"/>
    </location>
</feature>
<evidence type="ECO:0000256" key="2">
    <source>
        <dbReference type="ARBA" id="ARBA00022741"/>
    </source>
</evidence>
<dbReference type="PANTHER" id="PTHR45626">
    <property type="entry name" value="TRANSCRIPTION TERMINATION FACTOR 2-RELATED"/>
    <property type="match status" value="1"/>
</dbReference>
<feature type="compositionally biased region" description="Acidic residues" evidence="6">
    <location>
        <begin position="402"/>
        <end position="416"/>
    </location>
</feature>